<accession>A0ABW4LMD4</accession>
<gene>
    <name evidence="1" type="ORF">ACFSCX_06665</name>
</gene>
<reference evidence="2" key="1">
    <citation type="journal article" date="2019" name="Int. J. Syst. Evol. Microbiol.">
        <title>The Global Catalogue of Microorganisms (GCM) 10K type strain sequencing project: providing services to taxonomists for standard genome sequencing and annotation.</title>
        <authorList>
            <consortium name="The Broad Institute Genomics Platform"/>
            <consortium name="The Broad Institute Genome Sequencing Center for Infectious Disease"/>
            <person name="Wu L."/>
            <person name="Ma J."/>
        </authorList>
    </citation>
    <scope>NUCLEOTIDE SEQUENCE [LARGE SCALE GENOMIC DNA]</scope>
    <source>
        <strain evidence="2">CCUG 49339</strain>
    </source>
</reference>
<sequence length="130" mass="14899">MGAIRNKVSVSESLEGLMNIMIIEQVAKDDKPTSIVDKDKFYSVIENLLSVAKIEPFYKFYQLDVIRHYLENDQSLTLDEILNNLSKVEFYGAKYQFAYGLVNIVTDLKNSPEAMRKLNFLVAIDENHSS</sequence>
<dbReference type="RefSeq" id="WP_377927393.1">
    <property type="nucleotide sequence ID" value="NZ_JBHUEM010000005.1"/>
</dbReference>
<proteinExistence type="predicted"/>
<evidence type="ECO:0000313" key="2">
    <source>
        <dbReference type="Proteomes" id="UP001597214"/>
    </source>
</evidence>
<dbReference type="EMBL" id="JBHUEM010000005">
    <property type="protein sequence ID" value="MFD1736246.1"/>
    <property type="molecule type" value="Genomic_DNA"/>
</dbReference>
<comment type="caution">
    <text evidence="1">The sequence shown here is derived from an EMBL/GenBank/DDBJ whole genome shotgun (WGS) entry which is preliminary data.</text>
</comment>
<keyword evidence="2" id="KW-1185">Reference proteome</keyword>
<protein>
    <submittedName>
        <fullName evidence="1">Uncharacterized protein</fullName>
    </submittedName>
</protein>
<organism evidence="1 2">
    <name type="scientific">Bacillus salitolerans</name>
    <dbReference type="NCBI Taxonomy" id="1437434"/>
    <lineage>
        <taxon>Bacteria</taxon>
        <taxon>Bacillati</taxon>
        <taxon>Bacillota</taxon>
        <taxon>Bacilli</taxon>
        <taxon>Bacillales</taxon>
        <taxon>Bacillaceae</taxon>
        <taxon>Bacillus</taxon>
    </lineage>
</organism>
<name>A0ABW4LMD4_9BACI</name>
<dbReference type="Proteomes" id="UP001597214">
    <property type="component" value="Unassembled WGS sequence"/>
</dbReference>
<evidence type="ECO:0000313" key="1">
    <source>
        <dbReference type="EMBL" id="MFD1736246.1"/>
    </source>
</evidence>